<evidence type="ECO:0000313" key="2">
    <source>
        <dbReference type="Proteomes" id="UP000198972"/>
    </source>
</evidence>
<dbReference type="EMBL" id="FNBG01000001">
    <property type="protein sequence ID" value="SDE63092.1"/>
    <property type="molecule type" value="Genomic_DNA"/>
</dbReference>
<sequence length="292" mass="31944">MGKVLILGGTRYFGKRLVNQLLKNGNHQVTVATRGLTKAEFDGPVDHLIMDRNEESSLVEAARSGYWDLVFDNICYSPDEALAATTAFDGYVGKYILTSTLSVYDFGKSPLVESDFDPYVYDLKRGGRSDFSYGEGKRQAEAAFFQKANFPVSAIRIPIVLGPDDYTRRLHFHVERVMQGTPIGISNLEAEMSYITSEEAADFLLWLGGTSLTGPINACSNGSIALGGLLEMIESIVGKKAIVAENSKQEDESPFGVPTSWIMDTAKAQAAGYNFTTLSDWLPHLISQIAEG</sequence>
<gene>
    <name evidence="1" type="ORF">SAMN04488542_101209</name>
</gene>
<dbReference type="SUPFAM" id="SSF51735">
    <property type="entry name" value="NAD(P)-binding Rossmann-fold domains"/>
    <property type="match status" value="1"/>
</dbReference>
<dbReference type="OrthoDB" id="9809586at2"/>
<dbReference type="InterPro" id="IPR036291">
    <property type="entry name" value="NAD(P)-bd_dom_sf"/>
</dbReference>
<name>A0A1G7EHE7_9BACL</name>
<evidence type="ECO:0000313" key="1">
    <source>
        <dbReference type="EMBL" id="SDE63092.1"/>
    </source>
</evidence>
<dbReference type="STRING" id="670482.SAMN04488542_101209"/>
<protein>
    <submittedName>
        <fullName evidence="1">Nucleoside-diphosphate-sugar epimerase</fullName>
    </submittedName>
</protein>
<organism evidence="1 2">
    <name type="scientific">Fontibacillus panacisegetis</name>
    <dbReference type="NCBI Taxonomy" id="670482"/>
    <lineage>
        <taxon>Bacteria</taxon>
        <taxon>Bacillati</taxon>
        <taxon>Bacillota</taxon>
        <taxon>Bacilli</taxon>
        <taxon>Bacillales</taxon>
        <taxon>Paenibacillaceae</taxon>
        <taxon>Fontibacillus</taxon>
    </lineage>
</organism>
<dbReference type="Gene3D" id="3.40.50.720">
    <property type="entry name" value="NAD(P)-binding Rossmann-like Domain"/>
    <property type="match status" value="1"/>
</dbReference>
<dbReference type="AlphaFoldDB" id="A0A1G7EHE7"/>
<dbReference type="Proteomes" id="UP000198972">
    <property type="component" value="Unassembled WGS sequence"/>
</dbReference>
<proteinExistence type="predicted"/>
<accession>A0A1G7EHE7</accession>
<reference evidence="1 2" key="1">
    <citation type="submission" date="2016-10" db="EMBL/GenBank/DDBJ databases">
        <authorList>
            <person name="de Groot N.N."/>
        </authorList>
    </citation>
    <scope>NUCLEOTIDE SEQUENCE [LARGE SCALE GENOMIC DNA]</scope>
    <source>
        <strain evidence="1 2">DSM 28129</strain>
    </source>
</reference>
<keyword evidence="2" id="KW-1185">Reference proteome</keyword>